<comment type="caution">
    <text evidence="2">The sequence shown here is derived from an EMBL/GenBank/DDBJ whole genome shotgun (WGS) entry which is preliminary data.</text>
</comment>
<accession>A0A5C6NPX0</accession>
<evidence type="ECO:0000313" key="2">
    <source>
        <dbReference type="EMBL" id="TWW69273.1"/>
    </source>
</evidence>
<name>A0A5C6NPX0_9TELE</name>
<organism evidence="2 3">
    <name type="scientific">Takifugu flavidus</name>
    <name type="common">sansaifugu</name>
    <dbReference type="NCBI Taxonomy" id="433684"/>
    <lineage>
        <taxon>Eukaryota</taxon>
        <taxon>Metazoa</taxon>
        <taxon>Chordata</taxon>
        <taxon>Craniata</taxon>
        <taxon>Vertebrata</taxon>
        <taxon>Euteleostomi</taxon>
        <taxon>Actinopterygii</taxon>
        <taxon>Neopterygii</taxon>
        <taxon>Teleostei</taxon>
        <taxon>Neoteleostei</taxon>
        <taxon>Acanthomorphata</taxon>
        <taxon>Eupercaria</taxon>
        <taxon>Tetraodontiformes</taxon>
        <taxon>Tetradontoidea</taxon>
        <taxon>Tetraodontidae</taxon>
        <taxon>Takifugu</taxon>
    </lineage>
</organism>
<evidence type="ECO:0000256" key="1">
    <source>
        <dbReference type="SAM" id="MobiDB-lite"/>
    </source>
</evidence>
<sequence length="499" mass="54919">MNALHAMKARPPGTRHRAPAPGLAPGWGPGNPPSRVRGFPFRCPIWNVTSLVGKELELVGEVERYRLDMVGFTSTHSVGSGTQVLEGGWTLFYAGVAQGERRRAGVGFLLAPRLSSSTLGFSRLSKRVASLRLGVGERVLTVVCAYAPNNSLEYPPFLEDLGRMLDSVPTGDSIVLLGDFNAYVGNNSVTWKGVIGRNGLPDQNQSGVQLLDFCASRSLAITNTMFEHNVVHRCSWHHDSLGRRVWTDLRPYVLDTWVKRGAELSTDHYLVSFERLPRVVGDIEWAMFRSVIVEAAVASCGCKAAGAGRGGNPRTQWWTPEWKEYFQELLNLTNMYPQGGTESDDQEVDHPILEVAEVVKQLPGRGAPGADEIHPGYLKALDGVGLSWLTRLCNIAWTSGAVPLDWQTGVVVPIFKSGDQRVCSNYRGITLLSLPGKVYARVLEKRIRLIVEPLIKEEQCGFRPGRGTRDLLFTLAGVLEGSWEFAQPVHMFCGLEKGL</sequence>
<dbReference type="Proteomes" id="UP000324091">
    <property type="component" value="Chromosome 18"/>
</dbReference>
<dbReference type="AlphaFoldDB" id="A0A5C6NPX0"/>
<gene>
    <name evidence="2" type="ORF">D4764_18G0000790</name>
</gene>
<dbReference type="SUPFAM" id="SSF56219">
    <property type="entry name" value="DNase I-like"/>
    <property type="match status" value="1"/>
</dbReference>
<feature type="region of interest" description="Disordered" evidence="1">
    <location>
        <begin position="1"/>
        <end position="29"/>
    </location>
</feature>
<dbReference type="PANTHER" id="PTHR19446">
    <property type="entry name" value="REVERSE TRANSCRIPTASES"/>
    <property type="match status" value="1"/>
</dbReference>
<protein>
    <recommendedName>
        <fullName evidence="4">Endonuclease/exonuclease/phosphatase domain-containing protein</fullName>
    </recommendedName>
</protein>
<dbReference type="InterPro" id="IPR036691">
    <property type="entry name" value="Endo/exonu/phosph_ase_sf"/>
</dbReference>
<reference evidence="2 3" key="1">
    <citation type="submission" date="2019-04" db="EMBL/GenBank/DDBJ databases">
        <title>Chromosome genome assembly for Takifugu flavidus.</title>
        <authorList>
            <person name="Xiao S."/>
        </authorList>
    </citation>
    <scope>NUCLEOTIDE SEQUENCE [LARGE SCALE GENOMIC DNA]</scope>
    <source>
        <strain evidence="2">HTHZ2018</strain>
        <tissue evidence="2">Muscle</tissue>
    </source>
</reference>
<keyword evidence="3" id="KW-1185">Reference proteome</keyword>
<proteinExistence type="predicted"/>
<evidence type="ECO:0008006" key="4">
    <source>
        <dbReference type="Google" id="ProtNLM"/>
    </source>
</evidence>
<dbReference type="Gene3D" id="3.60.10.10">
    <property type="entry name" value="Endonuclease/exonuclease/phosphatase"/>
    <property type="match status" value="1"/>
</dbReference>
<evidence type="ECO:0000313" key="3">
    <source>
        <dbReference type="Proteomes" id="UP000324091"/>
    </source>
</evidence>
<dbReference type="EMBL" id="RHFK02000010">
    <property type="protein sequence ID" value="TWW69273.1"/>
    <property type="molecule type" value="Genomic_DNA"/>
</dbReference>